<organism evidence="2 3">
    <name type="scientific">OM182 bacterium MED-G24</name>
    <dbReference type="NCBI Taxonomy" id="1986255"/>
    <lineage>
        <taxon>Bacteria</taxon>
        <taxon>Pseudomonadati</taxon>
        <taxon>Pseudomonadota</taxon>
        <taxon>Gammaproteobacteria</taxon>
        <taxon>OMG group</taxon>
        <taxon>OM182 clade</taxon>
    </lineage>
</organism>
<feature type="region of interest" description="Disordered" evidence="1">
    <location>
        <begin position="1"/>
        <end position="26"/>
    </location>
</feature>
<protein>
    <submittedName>
        <fullName evidence="2">Uncharacterized protein</fullName>
    </submittedName>
</protein>
<evidence type="ECO:0000256" key="1">
    <source>
        <dbReference type="SAM" id="MobiDB-lite"/>
    </source>
</evidence>
<dbReference type="Proteomes" id="UP000219327">
    <property type="component" value="Unassembled WGS sequence"/>
</dbReference>
<dbReference type="EMBL" id="NTKD01000014">
    <property type="protein sequence ID" value="PDH40234.1"/>
    <property type="molecule type" value="Genomic_DNA"/>
</dbReference>
<reference evidence="2 3" key="1">
    <citation type="submission" date="2017-08" db="EMBL/GenBank/DDBJ databases">
        <title>Fine stratification of microbial communities through a metagenomic profile of the photic zone.</title>
        <authorList>
            <person name="Haro-Moreno J.M."/>
            <person name="Lopez-Perez M."/>
            <person name="De La Torre J."/>
            <person name="Picazo A."/>
            <person name="Camacho A."/>
            <person name="Rodriguez-Valera F."/>
        </authorList>
    </citation>
    <scope>NUCLEOTIDE SEQUENCE [LARGE SCALE GENOMIC DNA]</scope>
    <source>
        <strain evidence="2">MED-G24</strain>
    </source>
</reference>
<evidence type="ECO:0000313" key="2">
    <source>
        <dbReference type="EMBL" id="PDH40234.1"/>
    </source>
</evidence>
<gene>
    <name evidence="2" type="ORF">CNE99_04005</name>
</gene>
<name>A0A2A5WVK4_9GAMM</name>
<comment type="caution">
    <text evidence="2">The sequence shown here is derived from an EMBL/GenBank/DDBJ whole genome shotgun (WGS) entry which is preliminary data.</text>
</comment>
<accession>A0A2A5WVK4</accession>
<proteinExistence type="predicted"/>
<evidence type="ECO:0000313" key="3">
    <source>
        <dbReference type="Proteomes" id="UP000219327"/>
    </source>
</evidence>
<dbReference type="AlphaFoldDB" id="A0A2A5WVK4"/>
<sequence>MRDQRSADTPVVPNEPADTAPTNEALTRALDEVDVLRTELAGTLLVREELPDIVASEPTMDWDEDPQTIDEKVAAYIKLS</sequence>